<organism evidence="1">
    <name type="scientific">uncultured Caudovirales phage</name>
    <dbReference type="NCBI Taxonomy" id="2100421"/>
    <lineage>
        <taxon>Viruses</taxon>
        <taxon>Duplodnaviria</taxon>
        <taxon>Heunggongvirae</taxon>
        <taxon>Uroviricota</taxon>
        <taxon>Caudoviricetes</taxon>
        <taxon>Peduoviridae</taxon>
        <taxon>Maltschvirus</taxon>
        <taxon>Maltschvirus maltsch</taxon>
    </lineage>
</organism>
<reference evidence="1" key="1">
    <citation type="submission" date="2020-04" db="EMBL/GenBank/DDBJ databases">
        <authorList>
            <person name="Chiriac C."/>
            <person name="Salcher M."/>
            <person name="Ghai R."/>
            <person name="Kavagutti S V."/>
        </authorList>
    </citation>
    <scope>NUCLEOTIDE SEQUENCE</scope>
</reference>
<protein>
    <submittedName>
        <fullName evidence="1">Uncharacterized protein</fullName>
    </submittedName>
</protein>
<gene>
    <name evidence="1" type="ORF">UFOVP851_31</name>
</gene>
<name>A0A6J5PB82_9CAUD</name>
<evidence type="ECO:0000313" key="1">
    <source>
        <dbReference type="EMBL" id="CAB4166488.1"/>
    </source>
</evidence>
<dbReference type="EMBL" id="LR796790">
    <property type="protein sequence ID" value="CAB4166488.1"/>
    <property type="molecule type" value="Genomic_DNA"/>
</dbReference>
<proteinExistence type="predicted"/>
<sequence>MGGPLKKWFNKGLDVAAWPTNNGGVSFTIRKSYKPKDSNEYKETKTLFPNDVAALIDLLRQAQDWAHKEFSEPVPVVDTRPLHPKVAAVVKSVADDVDDIPF</sequence>
<accession>A0A6J5PB82</accession>